<evidence type="ECO:0000259" key="5">
    <source>
        <dbReference type="Pfam" id="PF17763"/>
    </source>
</evidence>
<dbReference type="PRINTS" id="PR00139">
    <property type="entry name" value="ASNGLNASE"/>
</dbReference>
<dbReference type="CDD" id="cd08963">
    <property type="entry name" value="L-asparaginase_I"/>
    <property type="match status" value="1"/>
</dbReference>
<dbReference type="InterPro" id="IPR036152">
    <property type="entry name" value="Asp/glu_Ase-like_sf"/>
</dbReference>
<dbReference type="InterPro" id="IPR040919">
    <property type="entry name" value="Asparaginase_C"/>
</dbReference>
<dbReference type="InterPro" id="IPR027474">
    <property type="entry name" value="L-asparaginase_N"/>
</dbReference>
<dbReference type="SUPFAM" id="SSF53774">
    <property type="entry name" value="Glutaminase/Asparaginase"/>
    <property type="match status" value="1"/>
</dbReference>
<dbReference type="InterPro" id="IPR037152">
    <property type="entry name" value="L-asparaginase_N_sf"/>
</dbReference>
<dbReference type="PANTHER" id="PTHR11707:SF28">
    <property type="entry name" value="60 KDA LYSOPHOSPHOLIPASE"/>
    <property type="match status" value="1"/>
</dbReference>
<dbReference type="OrthoDB" id="542841at2759"/>
<reference evidence="6" key="1">
    <citation type="journal article" date="2020" name="Stud. Mycol.">
        <title>101 Dothideomycetes genomes: a test case for predicting lifestyles and emergence of pathogens.</title>
        <authorList>
            <person name="Haridas S."/>
            <person name="Albert R."/>
            <person name="Binder M."/>
            <person name="Bloem J."/>
            <person name="Labutti K."/>
            <person name="Salamov A."/>
            <person name="Andreopoulos B."/>
            <person name="Baker S."/>
            <person name="Barry K."/>
            <person name="Bills G."/>
            <person name="Bluhm B."/>
            <person name="Cannon C."/>
            <person name="Castanera R."/>
            <person name="Culley D."/>
            <person name="Daum C."/>
            <person name="Ezra D."/>
            <person name="Gonzalez J."/>
            <person name="Henrissat B."/>
            <person name="Kuo A."/>
            <person name="Liang C."/>
            <person name="Lipzen A."/>
            <person name="Lutzoni F."/>
            <person name="Magnuson J."/>
            <person name="Mondo S."/>
            <person name="Nolan M."/>
            <person name="Ohm R."/>
            <person name="Pangilinan J."/>
            <person name="Park H.-J."/>
            <person name="Ramirez L."/>
            <person name="Alfaro M."/>
            <person name="Sun H."/>
            <person name="Tritt A."/>
            <person name="Yoshinaga Y."/>
            <person name="Zwiers L.-H."/>
            <person name="Turgeon B."/>
            <person name="Goodwin S."/>
            <person name="Spatafora J."/>
            <person name="Crous P."/>
            <person name="Grigoriev I."/>
        </authorList>
    </citation>
    <scope>NUCLEOTIDE SEQUENCE</scope>
    <source>
        <strain evidence="6">CBS 113389</strain>
    </source>
</reference>
<dbReference type="Pfam" id="PF17763">
    <property type="entry name" value="Asparaginase_C"/>
    <property type="match status" value="1"/>
</dbReference>
<dbReference type="GO" id="GO:0004067">
    <property type="term" value="F:asparaginase activity"/>
    <property type="evidence" value="ECO:0007669"/>
    <property type="project" value="UniProtKB-UniRule"/>
</dbReference>
<evidence type="ECO:0000313" key="6">
    <source>
        <dbReference type="EMBL" id="KAF2483544.1"/>
    </source>
</evidence>
<dbReference type="InterPro" id="IPR041725">
    <property type="entry name" value="L-asparaginase_I"/>
</dbReference>
<dbReference type="GeneID" id="54471357"/>
<feature type="non-terminal residue" evidence="6">
    <location>
        <position position="384"/>
    </location>
</feature>
<keyword evidence="7" id="KW-1185">Reference proteome</keyword>
<feature type="non-terminal residue" evidence="6">
    <location>
        <position position="1"/>
    </location>
</feature>
<dbReference type="InterPro" id="IPR027473">
    <property type="entry name" value="L-asparaginase_C"/>
</dbReference>
<dbReference type="RefSeq" id="XP_033590114.1">
    <property type="nucleotide sequence ID" value="XM_033730355.1"/>
</dbReference>
<organism evidence="6 7">
    <name type="scientific">Neohortaea acidophila</name>
    <dbReference type="NCBI Taxonomy" id="245834"/>
    <lineage>
        <taxon>Eukaryota</taxon>
        <taxon>Fungi</taxon>
        <taxon>Dikarya</taxon>
        <taxon>Ascomycota</taxon>
        <taxon>Pezizomycotina</taxon>
        <taxon>Dothideomycetes</taxon>
        <taxon>Dothideomycetidae</taxon>
        <taxon>Mycosphaerellales</taxon>
        <taxon>Teratosphaeriaceae</taxon>
        <taxon>Neohortaea</taxon>
    </lineage>
</organism>
<dbReference type="GO" id="GO:0009066">
    <property type="term" value="P:aspartate family amino acid metabolic process"/>
    <property type="evidence" value="ECO:0007669"/>
    <property type="project" value="UniProtKB-ARBA"/>
</dbReference>
<dbReference type="InterPro" id="IPR027475">
    <property type="entry name" value="Asparaginase/glutaminase_AS2"/>
</dbReference>
<protein>
    <recommendedName>
        <fullName evidence="1">asparaginase</fullName>
        <ecNumber evidence="1">3.5.1.1</ecNumber>
    </recommendedName>
</protein>
<gene>
    <name evidence="6" type="ORF">BDY17DRAFT_240166</name>
</gene>
<evidence type="ECO:0000256" key="3">
    <source>
        <dbReference type="PROSITE-ProRule" id="PRU10100"/>
    </source>
</evidence>
<dbReference type="SMART" id="SM00870">
    <property type="entry name" value="Asparaginase"/>
    <property type="match status" value="1"/>
</dbReference>
<dbReference type="PROSITE" id="PS51732">
    <property type="entry name" value="ASN_GLN_ASE_3"/>
    <property type="match status" value="1"/>
</dbReference>
<evidence type="ECO:0000256" key="2">
    <source>
        <dbReference type="ARBA" id="ARBA00022801"/>
    </source>
</evidence>
<dbReference type="PANTHER" id="PTHR11707">
    <property type="entry name" value="L-ASPARAGINASE"/>
    <property type="match status" value="1"/>
</dbReference>
<dbReference type="PIRSF" id="PIRSF500176">
    <property type="entry name" value="L_ASNase"/>
    <property type="match status" value="1"/>
</dbReference>
<dbReference type="AlphaFoldDB" id="A0A6A6PV00"/>
<dbReference type="EMBL" id="MU001635">
    <property type="protein sequence ID" value="KAF2483544.1"/>
    <property type="molecule type" value="Genomic_DNA"/>
</dbReference>
<feature type="domain" description="Asparaginase/glutaminase C-terminal" evidence="5">
    <location>
        <begin position="256"/>
        <end position="375"/>
    </location>
</feature>
<dbReference type="Gene3D" id="3.40.50.40">
    <property type="match status" value="1"/>
</dbReference>
<evidence type="ECO:0000256" key="1">
    <source>
        <dbReference type="ARBA" id="ARBA00012920"/>
    </source>
</evidence>
<dbReference type="Proteomes" id="UP000799767">
    <property type="component" value="Unassembled WGS sequence"/>
</dbReference>
<keyword evidence="2" id="KW-0378">Hydrolase</keyword>
<feature type="domain" description="L-asparaginase N-terminal" evidence="4">
    <location>
        <begin position="1"/>
        <end position="212"/>
    </location>
</feature>
<dbReference type="InterPro" id="IPR006034">
    <property type="entry name" value="Asparaginase/glutaminase-like"/>
</dbReference>
<dbReference type="SFLD" id="SFLDS00057">
    <property type="entry name" value="Glutaminase/Asparaginase"/>
    <property type="match status" value="1"/>
</dbReference>
<sequence length="384" mass="41753">RVLVLISGGTICMQDSIDGLIPTRNFAQNLMIPNLDFHQGSKVGATPVINEDGKPTNAVTLQSPNRARLNHEDYDCSILEFQELIDSSSMDGSHWTKIATTLQANWHAFDAFVVLHGTDTLAYTASILSFVLGDVDKTVIVTGSQLSMYAPHNDAHDNLLDSLTFAANFDVPEVSVVFHHHLYRATRVTKVSSFSLAAFTTPNARPLAIVRKHAGGIWTSTLYSKTIQPVGKTPDHDAASKSGPVSATIGPLDTNRVAVLKVYPGISTNLISHIAEMPDLRGLVLETFGAGNVPLTKHGLDLLEILSKAIERGIVVVSVTQCLTGSVTSAYESARRMERRGIVTGLDMTTEAAYTKLVYLLSLQNLTHDEVANMMRQDLCRELT</sequence>
<evidence type="ECO:0000259" key="4">
    <source>
        <dbReference type="Pfam" id="PF00710"/>
    </source>
</evidence>
<dbReference type="Gene3D" id="3.40.50.1170">
    <property type="entry name" value="L-asparaginase, N-terminal domain"/>
    <property type="match status" value="1"/>
</dbReference>
<evidence type="ECO:0000313" key="7">
    <source>
        <dbReference type="Proteomes" id="UP000799767"/>
    </source>
</evidence>
<dbReference type="FunFam" id="3.40.50.40:FF:000001">
    <property type="entry name" value="L-asparaginase 1"/>
    <property type="match status" value="1"/>
</dbReference>
<name>A0A6A6PV00_9PEZI</name>
<dbReference type="Pfam" id="PF00710">
    <property type="entry name" value="Asparaginase"/>
    <property type="match status" value="1"/>
</dbReference>
<dbReference type="PIRSF" id="PIRSF001220">
    <property type="entry name" value="L-ASNase_gatD"/>
    <property type="match status" value="1"/>
</dbReference>
<proteinExistence type="predicted"/>
<accession>A0A6A6PV00</accession>
<dbReference type="EC" id="3.5.1.1" evidence="1"/>
<feature type="active site" evidence="3">
    <location>
        <position position="118"/>
    </location>
</feature>
<dbReference type="PROSITE" id="PS00917">
    <property type="entry name" value="ASN_GLN_ASE_2"/>
    <property type="match status" value="1"/>
</dbReference>